<dbReference type="Gene3D" id="3.90.1150.200">
    <property type="match status" value="1"/>
</dbReference>
<gene>
    <name evidence="2" type="ORF">QK289_06255</name>
</gene>
<dbReference type="Proteomes" id="UP001243286">
    <property type="component" value="Unassembled WGS sequence"/>
</dbReference>
<dbReference type="InterPro" id="IPR014922">
    <property type="entry name" value="YdhG-like"/>
</dbReference>
<organism evidence="2 3">
    <name type="scientific">Exiguobacterium antarcticum</name>
    <dbReference type="NCBI Taxonomy" id="132920"/>
    <lineage>
        <taxon>Bacteria</taxon>
        <taxon>Bacillati</taxon>
        <taxon>Bacillota</taxon>
        <taxon>Bacilli</taxon>
        <taxon>Bacillales</taxon>
        <taxon>Bacillales Family XII. Incertae Sedis</taxon>
        <taxon>Exiguobacterium</taxon>
    </lineage>
</organism>
<evidence type="ECO:0000313" key="3">
    <source>
        <dbReference type="Proteomes" id="UP001243286"/>
    </source>
</evidence>
<proteinExistence type="predicted"/>
<sequence>MTDQQKTLPTDQNVDAFLSTITPPMKRTDCEQLRQIFEEMTGYPAVIWGNTMIGFGHYHYRYSSGHEGDSFLVGFSPRKANITLYFATGPEREQFLSRLGKHKSGKSCISINKLADIDLLVLRELIVHSVAFLEKTYPKS</sequence>
<name>A0ABT6R1C4_9BACL</name>
<feature type="domain" description="YdhG-like" evidence="1">
    <location>
        <begin position="26"/>
        <end position="128"/>
    </location>
</feature>
<dbReference type="RefSeq" id="WP_014971692.1">
    <property type="nucleotide sequence ID" value="NZ_JASBQV010000007.1"/>
</dbReference>
<protein>
    <submittedName>
        <fullName evidence="2">DUF1801 domain-containing protein</fullName>
    </submittedName>
</protein>
<dbReference type="EMBL" id="JASBQV010000007">
    <property type="protein sequence ID" value="MDI3234603.1"/>
    <property type="molecule type" value="Genomic_DNA"/>
</dbReference>
<dbReference type="SUPFAM" id="SSF159888">
    <property type="entry name" value="YdhG-like"/>
    <property type="match status" value="1"/>
</dbReference>
<keyword evidence="3" id="KW-1185">Reference proteome</keyword>
<reference evidence="2 3" key="1">
    <citation type="submission" date="2023-04" db="EMBL/GenBank/DDBJ databases">
        <title>Antarctic isolates genomes.</title>
        <authorList>
            <person name="Dimov S.G."/>
        </authorList>
    </citation>
    <scope>NUCLEOTIDE SEQUENCE [LARGE SCALE GENOMIC DNA]</scope>
    <source>
        <strain evidence="2 3">AL19</strain>
    </source>
</reference>
<accession>A0ABT6R1C4</accession>
<comment type="caution">
    <text evidence="2">The sequence shown here is derived from an EMBL/GenBank/DDBJ whole genome shotgun (WGS) entry which is preliminary data.</text>
</comment>
<dbReference type="Pfam" id="PF08818">
    <property type="entry name" value="DUF1801"/>
    <property type="match status" value="1"/>
</dbReference>
<evidence type="ECO:0000259" key="1">
    <source>
        <dbReference type="Pfam" id="PF08818"/>
    </source>
</evidence>
<evidence type="ECO:0000313" key="2">
    <source>
        <dbReference type="EMBL" id="MDI3234603.1"/>
    </source>
</evidence>